<accession>A0A5B7CTF4</accession>
<dbReference type="AlphaFoldDB" id="A0A5B7CTF4"/>
<protein>
    <submittedName>
        <fullName evidence="2">Uncharacterized protein</fullName>
    </submittedName>
</protein>
<proteinExistence type="predicted"/>
<keyword evidence="3" id="KW-1185">Reference proteome</keyword>
<sequence>MEAEAAAAEASAIKHENSMSTQPPTTEAILNTPSISSLEDDLGSLSSLPTFNMAPYARRPHRHDQFLSLEAVRDQESSDASHALHSLPPTMAKVKLSSSQFPRYKRQYKVESIYVNDLYTLTYDEGETLESIKSIVVNYNVFYPKIVLS</sequence>
<name>A0A5B7CTF4_PORTR</name>
<feature type="compositionally biased region" description="Polar residues" evidence="1">
    <location>
        <begin position="18"/>
        <end position="29"/>
    </location>
</feature>
<organism evidence="2 3">
    <name type="scientific">Portunus trituberculatus</name>
    <name type="common">Swimming crab</name>
    <name type="synonym">Neptunus trituberculatus</name>
    <dbReference type="NCBI Taxonomy" id="210409"/>
    <lineage>
        <taxon>Eukaryota</taxon>
        <taxon>Metazoa</taxon>
        <taxon>Ecdysozoa</taxon>
        <taxon>Arthropoda</taxon>
        <taxon>Crustacea</taxon>
        <taxon>Multicrustacea</taxon>
        <taxon>Malacostraca</taxon>
        <taxon>Eumalacostraca</taxon>
        <taxon>Eucarida</taxon>
        <taxon>Decapoda</taxon>
        <taxon>Pleocyemata</taxon>
        <taxon>Brachyura</taxon>
        <taxon>Eubrachyura</taxon>
        <taxon>Portunoidea</taxon>
        <taxon>Portunidae</taxon>
        <taxon>Portuninae</taxon>
        <taxon>Portunus</taxon>
    </lineage>
</organism>
<evidence type="ECO:0000313" key="2">
    <source>
        <dbReference type="EMBL" id="MPC12171.1"/>
    </source>
</evidence>
<feature type="region of interest" description="Disordered" evidence="1">
    <location>
        <begin position="1"/>
        <end position="29"/>
    </location>
</feature>
<gene>
    <name evidence="2" type="ORF">E2C01_004849</name>
</gene>
<feature type="compositionally biased region" description="Low complexity" evidence="1">
    <location>
        <begin position="1"/>
        <end position="11"/>
    </location>
</feature>
<comment type="caution">
    <text evidence="2">The sequence shown here is derived from an EMBL/GenBank/DDBJ whole genome shotgun (WGS) entry which is preliminary data.</text>
</comment>
<evidence type="ECO:0000313" key="3">
    <source>
        <dbReference type="Proteomes" id="UP000324222"/>
    </source>
</evidence>
<reference evidence="2 3" key="1">
    <citation type="submission" date="2019-05" db="EMBL/GenBank/DDBJ databases">
        <title>Another draft genome of Portunus trituberculatus and its Hox gene families provides insights of decapod evolution.</title>
        <authorList>
            <person name="Jeong J.-H."/>
            <person name="Song I."/>
            <person name="Kim S."/>
            <person name="Choi T."/>
            <person name="Kim D."/>
            <person name="Ryu S."/>
            <person name="Kim W."/>
        </authorList>
    </citation>
    <scope>NUCLEOTIDE SEQUENCE [LARGE SCALE GENOMIC DNA]</scope>
    <source>
        <tissue evidence="2">Muscle</tissue>
    </source>
</reference>
<evidence type="ECO:0000256" key="1">
    <source>
        <dbReference type="SAM" id="MobiDB-lite"/>
    </source>
</evidence>
<dbReference type="EMBL" id="VSRR010000201">
    <property type="protein sequence ID" value="MPC12171.1"/>
    <property type="molecule type" value="Genomic_DNA"/>
</dbReference>
<dbReference type="Proteomes" id="UP000324222">
    <property type="component" value="Unassembled WGS sequence"/>
</dbReference>